<keyword evidence="4 5" id="KW-0342">GTP-binding</keyword>
<dbReference type="SUPFAM" id="SSF53448">
    <property type="entry name" value="Nucleotide-diphospho-sugar transferases"/>
    <property type="match status" value="1"/>
</dbReference>
<evidence type="ECO:0000313" key="7">
    <source>
        <dbReference type="Proteomes" id="UP000267128"/>
    </source>
</evidence>
<accession>A0A3N0CNV8</accession>
<sequence>MTTRRYALLIPVKDARSAKTRLGVGDGGQRARLMAAFAQDSIAAAAASPWVSVYVVGDPDALADQLGDLGVPVLPDEGGGSLNRALERAAVRISAQPDLAGVAVMLADLPCLRTADLDSAFAAARGRAYVADAEGSGTTLLIAPAGTPLDPRFGAGSAAAHAASGAEGLTGELSSLRQDVDTTDDLEAALRFGVGVRTAQVASSLL</sequence>
<evidence type="ECO:0000256" key="5">
    <source>
        <dbReference type="HAMAP-Rule" id="MF_02114"/>
    </source>
</evidence>
<dbReference type="UniPathway" id="UPA00071"/>
<dbReference type="InterPro" id="IPR029044">
    <property type="entry name" value="Nucleotide-diphossugar_trans"/>
</dbReference>
<dbReference type="HAMAP" id="MF_02114">
    <property type="entry name" value="CofC"/>
    <property type="match status" value="1"/>
</dbReference>
<comment type="function">
    <text evidence="5">Guanylyltransferase that catalyzes the activation of phosphoenolpyruvate (PEP) as enolpyruvoyl-2-diphospho-5'-guanosine, via the condensation of PEP with GTP. It is involved in the biosynthesis of coenzyme F420, a hydride carrier cofactor.</text>
</comment>
<keyword evidence="7" id="KW-1185">Reference proteome</keyword>
<dbReference type="InterPro" id="IPR002835">
    <property type="entry name" value="CofC"/>
</dbReference>
<dbReference type="Gene3D" id="3.90.550.10">
    <property type="entry name" value="Spore Coat Polysaccharide Biosynthesis Protein SpsA, Chain A"/>
    <property type="match status" value="1"/>
</dbReference>
<evidence type="ECO:0000256" key="2">
    <source>
        <dbReference type="ARBA" id="ARBA00022695"/>
    </source>
</evidence>
<reference evidence="6 7" key="1">
    <citation type="submission" date="2018-11" db="EMBL/GenBank/DDBJ databases">
        <authorList>
            <person name="Li F."/>
        </authorList>
    </citation>
    <scope>NUCLEOTIDE SEQUENCE [LARGE SCALE GENOMIC DNA]</scope>
    <source>
        <strain evidence="6 7">Gsoil 097</strain>
    </source>
</reference>
<feature type="binding site" evidence="5">
    <location>
        <position position="154"/>
    </location>
    <ligand>
        <name>phosphoenolpyruvate</name>
        <dbReference type="ChEBI" id="CHEBI:58702"/>
    </ligand>
</feature>
<feature type="binding site" evidence="5">
    <location>
        <position position="157"/>
    </location>
    <ligand>
        <name>phosphoenolpyruvate</name>
        <dbReference type="ChEBI" id="CHEBI:58702"/>
    </ligand>
</feature>
<dbReference type="NCBIfam" id="TIGR03552">
    <property type="entry name" value="F420_cofC"/>
    <property type="match status" value="1"/>
</dbReference>
<dbReference type="RefSeq" id="WP_123226267.1">
    <property type="nucleotide sequence ID" value="NZ_RJSE01000003.1"/>
</dbReference>
<evidence type="ECO:0000256" key="4">
    <source>
        <dbReference type="ARBA" id="ARBA00023134"/>
    </source>
</evidence>
<keyword evidence="2 5" id="KW-0548">Nucleotidyltransferase</keyword>
<comment type="catalytic activity">
    <reaction evidence="5">
        <text>phosphoenolpyruvate + GTP + H(+) = enolpyruvoyl-2-diphospho-5'-guanosine + diphosphate</text>
        <dbReference type="Rhea" id="RHEA:30519"/>
        <dbReference type="ChEBI" id="CHEBI:15378"/>
        <dbReference type="ChEBI" id="CHEBI:33019"/>
        <dbReference type="ChEBI" id="CHEBI:37565"/>
        <dbReference type="ChEBI" id="CHEBI:58702"/>
        <dbReference type="ChEBI" id="CHEBI:143701"/>
        <dbReference type="EC" id="2.7.7.105"/>
    </reaction>
</comment>
<gene>
    <name evidence="6" type="primary">cofC</name>
    <name evidence="5" type="synonym">fbiD</name>
    <name evidence="6" type="ORF">EFK50_04125</name>
</gene>
<comment type="caution">
    <text evidence="6">The sequence shown here is derived from an EMBL/GenBank/DDBJ whole genome shotgun (WGS) entry which is preliminary data.</text>
</comment>
<name>A0A3N0CNV8_9ACTN</name>
<evidence type="ECO:0000256" key="1">
    <source>
        <dbReference type="ARBA" id="ARBA00022679"/>
    </source>
</evidence>
<feature type="binding site" evidence="5">
    <location>
        <position position="138"/>
    </location>
    <ligand>
        <name>phosphoenolpyruvate</name>
        <dbReference type="ChEBI" id="CHEBI:58702"/>
    </ligand>
</feature>
<dbReference type="PANTHER" id="PTHR40392">
    <property type="entry name" value="2-PHOSPHO-L-LACTATE GUANYLYLTRANSFERASE"/>
    <property type="match status" value="1"/>
</dbReference>
<keyword evidence="1 5" id="KW-0808">Transferase</keyword>
<protein>
    <recommendedName>
        <fullName evidence="5">Phosphoenolpyruvate guanylyltransferase</fullName>
        <shortName evidence="5">PEP guanylyltransferase</shortName>
        <ecNumber evidence="5">2.7.7.105</ecNumber>
    </recommendedName>
</protein>
<dbReference type="PANTHER" id="PTHR40392:SF1">
    <property type="entry name" value="2-PHOSPHO-L-LACTATE GUANYLYLTRANSFERASE"/>
    <property type="match status" value="1"/>
</dbReference>
<dbReference type="GO" id="GO:0005525">
    <property type="term" value="F:GTP binding"/>
    <property type="evidence" value="ECO:0007669"/>
    <property type="project" value="UniProtKB-KW"/>
</dbReference>
<dbReference type="AlphaFoldDB" id="A0A3N0CNV8"/>
<dbReference type="OrthoDB" id="9151145at2"/>
<proteinExistence type="inferred from homology"/>
<evidence type="ECO:0000256" key="3">
    <source>
        <dbReference type="ARBA" id="ARBA00022741"/>
    </source>
</evidence>
<evidence type="ECO:0000313" key="6">
    <source>
        <dbReference type="EMBL" id="RNL65164.1"/>
    </source>
</evidence>
<comment type="pathway">
    <text evidence="5">Cofactor biosynthesis; coenzyme F420 biosynthesis.</text>
</comment>
<comment type="similarity">
    <text evidence="5">Belongs to the CofC family.</text>
</comment>
<dbReference type="GO" id="GO:0052645">
    <property type="term" value="P:F420-0 metabolic process"/>
    <property type="evidence" value="ECO:0007669"/>
    <property type="project" value="UniProtKB-UniRule"/>
</dbReference>
<dbReference type="Pfam" id="PF01983">
    <property type="entry name" value="CofC"/>
    <property type="match status" value="1"/>
</dbReference>
<organism evidence="6 7">
    <name type="scientific">Nocardioides marmoriginsengisoli</name>
    <dbReference type="NCBI Taxonomy" id="661483"/>
    <lineage>
        <taxon>Bacteria</taxon>
        <taxon>Bacillati</taxon>
        <taxon>Actinomycetota</taxon>
        <taxon>Actinomycetes</taxon>
        <taxon>Propionibacteriales</taxon>
        <taxon>Nocardioidaceae</taxon>
        <taxon>Nocardioides</taxon>
    </lineage>
</organism>
<dbReference type="EMBL" id="RJSE01000003">
    <property type="protein sequence ID" value="RNL65164.1"/>
    <property type="molecule type" value="Genomic_DNA"/>
</dbReference>
<keyword evidence="3 5" id="KW-0547">Nucleotide-binding</keyword>
<dbReference type="GO" id="GO:0043814">
    <property type="term" value="F:phospholactate guanylyltransferase activity"/>
    <property type="evidence" value="ECO:0007669"/>
    <property type="project" value="InterPro"/>
</dbReference>
<dbReference type="EC" id="2.7.7.105" evidence="5"/>
<dbReference type="Proteomes" id="UP000267128">
    <property type="component" value="Unassembled WGS sequence"/>
</dbReference>